<keyword evidence="3" id="KW-1185">Reference proteome</keyword>
<dbReference type="Gene3D" id="1.25.40.10">
    <property type="entry name" value="Tetratricopeptide repeat domain"/>
    <property type="match status" value="1"/>
</dbReference>
<feature type="region of interest" description="Disordered" evidence="1">
    <location>
        <begin position="149"/>
        <end position="239"/>
    </location>
</feature>
<name>A0A7L5AGN8_9MICO</name>
<dbReference type="AlphaFoldDB" id="A0A7L5AGN8"/>
<evidence type="ECO:0000313" key="3">
    <source>
        <dbReference type="Proteomes" id="UP000464507"/>
    </source>
</evidence>
<feature type="compositionally biased region" description="Basic and acidic residues" evidence="1">
    <location>
        <begin position="205"/>
        <end position="224"/>
    </location>
</feature>
<sequence length="239" mass="25374">MSVPNPALRRLRWILLLGSVPFAIAALILAGKLIGLQGTAGPSLDSYDRGNYAASAEQLDPLFEWNAFEPWIAHFDRGTARAASGDTIPAITDLERAFAQAPSAKKCDVAVNLSLSWELLGDSYASQGQLAGAARLYATAKAVIEAAGPECEPPNAPQNNLEGRDPGQELSDASDRLDAKSDQTAPPRSGTGDGDSPGAEQDQLEQLREQNDDAAGEKAERETQNRGQDSGGAFTDRPW</sequence>
<evidence type="ECO:0000256" key="1">
    <source>
        <dbReference type="SAM" id="MobiDB-lite"/>
    </source>
</evidence>
<dbReference type="SUPFAM" id="SSF48452">
    <property type="entry name" value="TPR-like"/>
    <property type="match status" value="1"/>
</dbReference>
<evidence type="ECO:0008006" key="4">
    <source>
        <dbReference type="Google" id="ProtNLM"/>
    </source>
</evidence>
<protein>
    <recommendedName>
        <fullName evidence="4">Tetratricopeptide repeat protein</fullName>
    </recommendedName>
</protein>
<dbReference type="EMBL" id="CP017146">
    <property type="protein sequence ID" value="QHO69700.1"/>
    <property type="molecule type" value="Genomic_DNA"/>
</dbReference>
<dbReference type="InterPro" id="IPR011990">
    <property type="entry name" value="TPR-like_helical_dom_sf"/>
</dbReference>
<dbReference type="KEGG" id="mant:BHD05_08650"/>
<proteinExistence type="predicted"/>
<accession>A0A7L5AGN8</accession>
<gene>
    <name evidence="2" type="ORF">BHD05_08650</name>
</gene>
<reference evidence="2 3" key="1">
    <citation type="submission" date="2016-09" db="EMBL/GenBank/DDBJ databases">
        <title>Complete genome sequence of microbes from the polar regions.</title>
        <authorList>
            <person name="Liao L."/>
            <person name="Chen B."/>
        </authorList>
    </citation>
    <scope>NUCLEOTIDE SEQUENCE [LARGE SCALE GENOMIC DNA]</scope>
    <source>
        <strain evidence="2 3">ZS314</strain>
    </source>
</reference>
<dbReference type="OrthoDB" id="3712155at2"/>
<dbReference type="RefSeq" id="WP_161886080.1">
    <property type="nucleotide sequence ID" value="NZ_CP017146.1"/>
</dbReference>
<feature type="compositionally biased region" description="Basic and acidic residues" evidence="1">
    <location>
        <begin position="162"/>
        <end position="181"/>
    </location>
</feature>
<dbReference type="Proteomes" id="UP000464507">
    <property type="component" value="Chromosome"/>
</dbReference>
<organism evidence="2 3">
    <name type="scientific">Marisediminicola antarctica</name>
    <dbReference type="NCBI Taxonomy" id="674079"/>
    <lineage>
        <taxon>Bacteria</taxon>
        <taxon>Bacillati</taxon>
        <taxon>Actinomycetota</taxon>
        <taxon>Actinomycetes</taxon>
        <taxon>Micrococcales</taxon>
        <taxon>Microbacteriaceae</taxon>
        <taxon>Marisediminicola</taxon>
    </lineage>
</organism>
<evidence type="ECO:0000313" key="2">
    <source>
        <dbReference type="EMBL" id="QHO69700.1"/>
    </source>
</evidence>